<keyword evidence="5 10" id="KW-0067">ATP-binding</keyword>
<dbReference type="PANTHER" id="PTHR43024">
    <property type="entry name" value="UDP-N-ACETYLMURAMOYL-TRIPEPTIDE--D-ALANYL-D-ALANINE LIGASE"/>
    <property type="match status" value="1"/>
</dbReference>
<dbReference type="Pfam" id="PF08245">
    <property type="entry name" value="Mur_ligase_M"/>
    <property type="match status" value="1"/>
</dbReference>
<dbReference type="GO" id="GO:0005737">
    <property type="term" value="C:cytoplasm"/>
    <property type="evidence" value="ECO:0007669"/>
    <property type="project" value="UniProtKB-SubCell"/>
</dbReference>
<feature type="binding site" evidence="10">
    <location>
        <begin position="115"/>
        <end position="121"/>
    </location>
    <ligand>
        <name>ATP</name>
        <dbReference type="ChEBI" id="CHEBI:30616"/>
    </ligand>
</feature>
<evidence type="ECO:0000256" key="11">
    <source>
        <dbReference type="RuleBase" id="RU004136"/>
    </source>
</evidence>
<organism evidence="15 16">
    <name type="scientific">Pullulanibacillus camelliae</name>
    <dbReference type="NCBI Taxonomy" id="1707096"/>
    <lineage>
        <taxon>Bacteria</taxon>
        <taxon>Bacillati</taxon>
        <taxon>Bacillota</taxon>
        <taxon>Bacilli</taxon>
        <taxon>Bacillales</taxon>
        <taxon>Sporolactobacillaceae</taxon>
        <taxon>Pullulanibacillus</taxon>
    </lineage>
</organism>
<dbReference type="EMBL" id="BMIR01000008">
    <property type="protein sequence ID" value="GGE41342.1"/>
    <property type="molecule type" value="Genomic_DNA"/>
</dbReference>
<gene>
    <name evidence="10 15" type="primary">murF</name>
    <name evidence="15" type="ORF">GCM10011391_20100</name>
</gene>
<dbReference type="SUPFAM" id="SSF63418">
    <property type="entry name" value="MurE/MurF N-terminal domain"/>
    <property type="match status" value="1"/>
</dbReference>
<comment type="catalytic activity">
    <reaction evidence="10 11">
        <text>D-alanyl-D-alanine + UDP-N-acetyl-alpha-D-muramoyl-L-alanyl-gamma-D-glutamyl-meso-2,6-diaminopimelate + ATP = UDP-N-acetyl-alpha-D-muramoyl-L-alanyl-gamma-D-glutamyl-meso-2,6-diaminopimeloyl-D-alanyl-D-alanine + ADP + phosphate + H(+)</text>
        <dbReference type="Rhea" id="RHEA:28374"/>
        <dbReference type="ChEBI" id="CHEBI:15378"/>
        <dbReference type="ChEBI" id="CHEBI:30616"/>
        <dbReference type="ChEBI" id="CHEBI:43474"/>
        <dbReference type="ChEBI" id="CHEBI:57822"/>
        <dbReference type="ChEBI" id="CHEBI:61386"/>
        <dbReference type="ChEBI" id="CHEBI:83905"/>
        <dbReference type="ChEBI" id="CHEBI:456216"/>
        <dbReference type="EC" id="6.3.2.10"/>
    </reaction>
</comment>
<dbReference type="GO" id="GO:0047480">
    <property type="term" value="F:UDP-N-acetylmuramoyl-tripeptide-D-alanyl-D-alanine ligase activity"/>
    <property type="evidence" value="ECO:0007669"/>
    <property type="project" value="UniProtKB-UniRule"/>
</dbReference>
<dbReference type="InterPro" id="IPR004101">
    <property type="entry name" value="Mur_ligase_C"/>
</dbReference>
<dbReference type="InterPro" id="IPR013221">
    <property type="entry name" value="Mur_ligase_cen"/>
</dbReference>
<dbReference type="HAMAP" id="MF_02019">
    <property type="entry name" value="MurF"/>
    <property type="match status" value="1"/>
</dbReference>
<evidence type="ECO:0000256" key="6">
    <source>
        <dbReference type="ARBA" id="ARBA00022960"/>
    </source>
</evidence>
<keyword evidence="2 10" id="KW-0436">Ligase</keyword>
<dbReference type="RefSeq" id="WP_188693015.1">
    <property type="nucleotide sequence ID" value="NZ_BMIR01000008.1"/>
</dbReference>
<comment type="caution">
    <text evidence="15">The sequence shown here is derived from an EMBL/GenBank/DDBJ whole genome shotgun (WGS) entry which is preliminary data.</text>
</comment>
<keyword evidence="7 10" id="KW-0573">Peptidoglycan synthesis</keyword>
<evidence type="ECO:0000256" key="4">
    <source>
        <dbReference type="ARBA" id="ARBA00022741"/>
    </source>
</evidence>
<evidence type="ECO:0000256" key="9">
    <source>
        <dbReference type="ARBA" id="ARBA00023316"/>
    </source>
</evidence>
<dbReference type="SUPFAM" id="SSF53623">
    <property type="entry name" value="MurD-like peptide ligases, catalytic domain"/>
    <property type="match status" value="1"/>
</dbReference>
<keyword evidence="4 10" id="KW-0547">Nucleotide-binding</keyword>
<sequence>MGINRSLIEQISYASQNSEAIAASHRLTVTTDSRRGEQNSLFVPLVGERFDGHDHLLSAIDNGAVATLWQRDKALSKEVPADFPIFYVEDTLQALQELAHLYRKAIDPTVIAITGSNGKTTTKDMVASTLEATFKLHKTEGNLNNHIGVPLTLLAMPEDCEVCVLEMGMNHFGEIALLSRIAEPDIGLITNIGESHIEFLGSREGIAKAKSEIIEGMSPDGLLIVDGDEPLLDALRHERVNAVLCGYGEANDFVISDAKGNQEGSAFKVNGKSYTIPLLGAHNVKNAAYAIAVANHLKLSGERIFARLKALKHTAMRLECVAGKAGTLIINDAYNASPTSMKAAIETIKALSDFPNKVIVLGDMYELGPDEEALHREVASVISAPITHVVTLGERAQWIFEACQQEQHPSITLKHFSSKDKVLAYLQTFLSEDTVMLFKASRLAGLEALVERLKNEEDQR</sequence>
<protein>
    <recommendedName>
        <fullName evidence="10 11">UDP-N-acetylmuramoyl-tripeptide--D-alanyl-D-alanine ligase</fullName>
        <ecNumber evidence="10 11">6.3.2.10</ecNumber>
    </recommendedName>
    <alternativeName>
        <fullName evidence="10">D-alanyl-D-alanine-adding enzyme</fullName>
    </alternativeName>
</protein>
<evidence type="ECO:0000256" key="10">
    <source>
        <dbReference type="HAMAP-Rule" id="MF_02019"/>
    </source>
</evidence>
<dbReference type="InterPro" id="IPR005863">
    <property type="entry name" value="UDP-N-AcMur_synth"/>
</dbReference>
<dbReference type="NCBIfam" id="TIGR01143">
    <property type="entry name" value="murF"/>
    <property type="match status" value="1"/>
</dbReference>
<name>A0A8J2VNT8_9BACL</name>
<dbReference type="GO" id="GO:0071555">
    <property type="term" value="P:cell wall organization"/>
    <property type="evidence" value="ECO:0007669"/>
    <property type="project" value="UniProtKB-KW"/>
</dbReference>
<proteinExistence type="inferred from homology"/>
<dbReference type="GO" id="GO:0051301">
    <property type="term" value="P:cell division"/>
    <property type="evidence" value="ECO:0007669"/>
    <property type="project" value="UniProtKB-KW"/>
</dbReference>
<evidence type="ECO:0000256" key="1">
    <source>
        <dbReference type="ARBA" id="ARBA00022490"/>
    </source>
</evidence>
<feature type="domain" description="Mur ligase central" evidence="14">
    <location>
        <begin position="113"/>
        <end position="294"/>
    </location>
</feature>
<dbReference type="GO" id="GO:0005524">
    <property type="term" value="F:ATP binding"/>
    <property type="evidence" value="ECO:0007669"/>
    <property type="project" value="UniProtKB-UniRule"/>
</dbReference>
<evidence type="ECO:0000313" key="16">
    <source>
        <dbReference type="Proteomes" id="UP000628775"/>
    </source>
</evidence>
<dbReference type="PANTHER" id="PTHR43024:SF1">
    <property type="entry name" value="UDP-N-ACETYLMURAMOYL-TRIPEPTIDE--D-ALANYL-D-ALANINE LIGASE"/>
    <property type="match status" value="1"/>
</dbReference>
<dbReference type="InterPro" id="IPR051046">
    <property type="entry name" value="MurCDEF_CellWall_CoF430Synth"/>
</dbReference>
<dbReference type="GO" id="GO:0008360">
    <property type="term" value="P:regulation of cell shape"/>
    <property type="evidence" value="ECO:0007669"/>
    <property type="project" value="UniProtKB-KW"/>
</dbReference>
<dbReference type="Gene3D" id="3.40.1390.10">
    <property type="entry name" value="MurE/MurF, N-terminal domain"/>
    <property type="match status" value="1"/>
</dbReference>
<accession>A0A8J2VNT8</accession>
<dbReference type="InterPro" id="IPR035911">
    <property type="entry name" value="MurE/MurF_N"/>
</dbReference>
<dbReference type="InterPro" id="IPR000713">
    <property type="entry name" value="Mur_ligase_N"/>
</dbReference>
<dbReference type="EC" id="6.3.2.10" evidence="10 11"/>
<dbReference type="InterPro" id="IPR036565">
    <property type="entry name" value="Mur-like_cat_sf"/>
</dbReference>
<evidence type="ECO:0000259" key="14">
    <source>
        <dbReference type="Pfam" id="PF08245"/>
    </source>
</evidence>
<comment type="similarity">
    <text evidence="10">Belongs to the MurCDEF family. MurF subfamily.</text>
</comment>
<keyword evidence="6 10" id="KW-0133">Cell shape</keyword>
<dbReference type="AlphaFoldDB" id="A0A8J2VNT8"/>
<dbReference type="SUPFAM" id="SSF53244">
    <property type="entry name" value="MurD-like peptide ligases, peptide-binding domain"/>
    <property type="match status" value="1"/>
</dbReference>
<comment type="subcellular location">
    <subcellularLocation>
        <location evidence="10 11">Cytoplasm</location>
    </subcellularLocation>
</comment>
<feature type="domain" description="Mur ligase N-terminal catalytic" evidence="12">
    <location>
        <begin position="29"/>
        <end position="102"/>
    </location>
</feature>
<evidence type="ECO:0000256" key="8">
    <source>
        <dbReference type="ARBA" id="ARBA00023306"/>
    </source>
</evidence>
<reference evidence="15" key="2">
    <citation type="submission" date="2020-09" db="EMBL/GenBank/DDBJ databases">
        <authorList>
            <person name="Sun Q."/>
            <person name="Zhou Y."/>
        </authorList>
    </citation>
    <scope>NUCLEOTIDE SEQUENCE</scope>
    <source>
        <strain evidence="15">CGMCC 1.15371</strain>
    </source>
</reference>
<reference evidence="15" key="1">
    <citation type="journal article" date="2014" name="Int. J. Syst. Evol. Microbiol.">
        <title>Complete genome sequence of Corynebacterium casei LMG S-19264T (=DSM 44701T), isolated from a smear-ripened cheese.</title>
        <authorList>
            <consortium name="US DOE Joint Genome Institute (JGI-PGF)"/>
            <person name="Walter F."/>
            <person name="Albersmeier A."/>
            <person name="Kalinowski J."/>
            <person name="Ruckert C."/>
        </authorList>
    </citation>
    <scope>NUCLEOTIDE SEQUENCE</scope>
    <source>
        <strain evidence="15">CGMCC 1.15371</strain>
    </source>
</reference>
<keyword evidence="8 10" id="KW-0131">Cell cycle</keyword>
<evidence type="ECO:0000256" key="3">
    <source>
        <dbReference type="ARBA" id="ARBA00022618"/>
    </source>
</evidence>
<dbReference type="Gene3D" id="3.40.1190.10">
    <property type="entry name" value="Mur-like, catalytic domain"/>
    <property type="match status" value="1"/>
</dbReference>
<evidence type="ECO:0000256" key="2">
    <source>
        <dbReference type="ARBA" id="ARBA00022598"/>
    </source>
</evidence>
<feature type="domain" description="Mur ligase C-terminal" evidence="13">
    <location>
        <begin position="316"/>
        <end position="441"/>
    </location>
</feature>
<comment type="pathway">
    <text evidence="10 11">Cell wall biogenesis; peptidoglycan biosynthesis.</text>
</comment>
<dbReference type="Proteomes" id="UP000628775">
    <property type="component" value="Unassembled WGS sequence"/>
</dbReference>
<evidence type="ECO:0000259" key="13">
    <source>
        <dbReference type="Pfam" id="PF02875"/>
    </source>
</evidence>
<keyword evidence="3 10" id="KW-0132">Cell division</keyword>
<evidence type="ECO:0000259" key="12">
    <source>
        <dbReference type="Pfam" id="PF01225"/>
    </source>
</evidence>
<dbReference type="UniPathway" id="UPA00219"/>
<evidence type="ECO:0000256" key="5">
    <source>
        <dbReference type="ARBA" id="ARBA00022840"/>
    </source>
</evidence>
<dbReference type="Pfam" id="PF01225">
    <property type="entry name" value="Mur_ligase"/>
    <property type="match status" value="1"/>
</dbReference>
<dbReference type="Pfam" id="PF02875">
    <property type="entry name" value="Mur_ligase_C"/>
    <property type="match status" value="1"/>
</dbReference>
<dbReference type="Gene3D" id="3.90.190.20">
    <property type="entry name" value="Mur ligase, C-terminal domain"/>
    <property type="match status" value="1"/>
</dbReference>
<comment type="function">
    <text evidence="10 11">Involved in cell wall formation. Catalyzes the final step in the synthesis of UDP-N-acetylmuramoyl-pentapeptide, the precursor of murein.</text>
</comment>
<keyword evidence="1 10" id="KW-0963">Cytoplasm</keyword>
<dbReference type="GO" id="GO:0009252">
    <property type="term" value="P:peptidoglycan biosynthetic process"/>
    <property type="evidence" value="ECO:0007669"/>
    <property type="project" value="UniProtKB-UniRule"/>
</dbReference>
<dbReference type="InterPro" id="IPR036615">
    <property type="entry name" value="Mur_ligase_C_dom_sf"/>
</dbReference>
<keyword evidence="16" id="KW-1185">Reference proteome</keyword>
<evidence type="ECO:0000256" key="7">
    <source>
        <dbReference type="ARBA" id="ARBA00022984"/>
    </source>
</evidence>
<keyword evidence="9 10" id="KW-0961">Cell wall biogenesis/degradation</keyword>
<evidence type="ECO:0000313" key="15">
    <source>
        <dbReference type="EMBL" id="GGE41342.1"/>
    </source>
</evidence>